<dbReference type="InterPro" id="IPR029063">
    <property type="entry name" value="SAM-dependent_MTases_sf"/>
</dbReference>
<evidence type="ECO:0000313" key="1">
    <source>
        <dbReference type="EMBL" id="KAF4634971.1"/>
    </source>
</evidence>
<organism evidence="1 2">
    <name type="scientific">Cudoniella acicularis</name>
    <dbReference type="NCBI Taxonomy" id="354080"/>
    <lineage>
        <taxon>Eukaryota</taxon>
        <taxon>Fungi</taxon>
        <taxon>Dikarya</taxon>
        <taxon>Ascomycota</taxon>
        <taxon>Pezizomycotina</taxon>
        <taxon>Leotiomycetes</taxon>
        <taxon>Helotiales</taxon>
        <taxon>Tricladiaceae</taxon>
        <taxon>Cudoniella</taxon>
    </lineage>
</organism>
<protein>
    <recommendedName>
        <fullName evidence="3">O-methyltransferase domain-containing protein</fullName>
    </recommendedName>
</protein>
<accession>A0A8H4RTV0</accession>
<comment type="caution">
    <text evidence="1">The sequence shown here is derived from an EMBL/GenBank/DDBJ whole genome shotgun (WGS) entry which is preliminary data.</text>
</comment>
<dbReference type="SUPFAM" id="SSF53335">
    <property type="entry name" value="S-adenosyl-L-methionine-dependent methyltransferases"/>
    <property type="match status" value="1"/>
</dbReference>
<reference evidence="1 2" key="1">
    <citation type="submission" date="2020-03" db="EMBL/GenBank/DDBJ databases">
        <title>Draft Genome Sequence of Cudoniella acicularis.</title>
        <authorList>
            <person name="Buettner E."/>
            <person name="Kellner H."/>
        </authorList>
    </citation>
    <scope>NUCLEOTIDE SEQUENCE [LARGE SCALE GENOMIC DNA]</scope>
    <source>
        <strain evidence="1 2">DSM 108380</strain>
    </source>
</reference>
<dbReference type="PANTHER" id="PTHR43712">
    <property type="entry name" value="PUTATIVE (AFU_ORTHOLOGUE AFUA_4G14580)-RELATED"/>
    <property type="match status" value="1"/>
</dbReference>
<sequence length="191" mass="20919">MLKGNGYIANTAAEAFSELKHQACLESCFDFLSPALLVVPGYLKAMKYQNPTSATVMPSSKSYGFKDGATLWEILSITAHMPAMGLWMSSFNDGHKNFLDIYTVEDRLGVGASTDLESVMLVDIGSGQGHQAIEMRKRFPDLPGRYIVTDLALGLPVEKEDKRVEFLVHDFMTAQPIKGLSASKGPQKTPN</sequence>
<dbReference type="AlphaFoldDB" id="A0A8H4RTV0"/>
<name>A0A8H4RTV0_9HELO</name>
<evidence type="ECO:0000313" key="2">
    <source>
        <dbReference type="Proteomes" id="UP000566819"/>
    </source>
</evidence>
<dbReference type="PANTHER" id="PTHR43712:SF17">
    <property type="entry name" value="O-METHYLTRANSFERASE"/>
    <property type="match status" value="1"/>
</dbReference>
<proteinExistence type="predicted"/>
<dbReference type="OrthoDB" id="1535081at2759"/>
<dbReference type="Proteomes" id="UP000566819">
    <property type="component" value="Unassembled WGS sequence"/>
</dbReference>
<dbReference type="Gene3D" id="3.40.50.150">
    <property type="entry name" value="Vaccinia Virus protein VP39"/>
    <property type="match status" value="1"/>
</dbReference>
<evidence type="ECO:0008006" key="3">
    <source>
        <dbReference type="Google" id="ProtNLM"/>
    </source>
</evidence>
<keyword evidence="2" id="KW-1185">Reference proteome</keyword>
<gene>
    <name evidence="1" type="ORF">G7Y89_g3108</name>
</gene>
<dbReference type="EMBL" id="JAAMPI010000148">
    <property type="protein sequence ID" value="KAF4634971.1"/>
    <property type="molecule type" value="Genomic_DNA"/>
</dbReference>